<comment type="subcellular location">
    <subcellularLocation>
        <location evidence="2">Cell membrane</location>
    </subcellularLocation>
</comment>
<dbReference type="Gene3D" id="3.40.50.2300">
    <property type="match status" value="1"/>
</dbReference>
<dbReference type="GO" id="GO:0000155">
    <property type="term" value="F:phosphorelay sensor kinase activity"/>
    <property type="evidence" value="ECO:0007669"/>
    <property type="project" value="InterPro"/>
</dbReference>
<dbReference type="SUPFAM" id="SSF55874">
    <property type="entry name" value="ATPase domain of HSP90 chaperone/DNA topoisomerase II/histidine kinase"/>
    <property type="match status" value="2"/>
</dbReference>
<feature type="domain" description="Response regulatory" evidence="15">
    <location>
        <begin position="692"/>
        <end position="808"/>
    </location>
</feature>
<keyword evidence="4" id="KW-1003">Cell membrane</keyword>
<feature type="transmembrane region" description="Helical" evidence="13">
    <location>
        <begin position="263"/>
        <end position="283"/>
    </location>
</feature>
<dbReference type="Pfam" id="PF02518">
    <property type="entry name" value="HATPase_c"/>
    <property type="match status" value="2"/>
</dbReference>
<dbReference type="InterPro" id="IPR003594">
    <property type="entry name" value="HATPase_dom"/>
</dbReference>
<dbReference type="InterPro" id="IPR004358">
    <property type="entry name" value="Sig_transdc_His_kin-like_C"/>
</dbReference>
<dbReference type="SUPFAM" id="SSF52172">
    <property type="entry name" value="CheY-like"/>
    <property type="match status" value="1"/>
</dbReference>
<comment type="caution">
    <text evidence="16">The sequence shown here is derived from an EMBL/GenBank/DDBJ whole genome shotgun (WGS) entry which is preliminary data.</text>
</comment>
<dbReference type="InterPro" id="IPR001789">
    <property type="entry name" value="Sig_transdc_resp-reg_receiver"/>
</dbReference>
<evidence type="ECO:0000256" key="5">
    <source>
        <dbReference type="ARBA" id="ARBA00022553"/>
    </source>
</evidence>
<evidence type="ECO:0000256" key="7">
    <source>
        <dbReference type="ARBA" id="ARBA00022741"/>
    </source>
</evidence>
<dbReference type="EC" id="2.7.13.3" evidence="3"/>
<organism evidence="16 17">
    <name type="scientific">Bacillus benzoevorans</name>
    <dbReference type="NCBI Taxonomy" id="1456"/>
    <lineage>
        <taxon>Bacteria</taxon>
        <taxon>Bacillati</taxon>
        <taxon>Bacillota</taxon>
        <taxon>Bacilli</taxon>
        <taxon>Bacillales</taxon>
        <taxon>Bacillaceae</taxon>
        <taxon>Bacillus</taxon>
    </lineage>
</organism>
<dbReference type="Gene3D" id="3.30.565.10">
    <property type="entry name" value="Histidine kinase-like ATPase, C-terminal domain"/>
    <property type="match status" value="2"/>
</dbReference>
<dbReference type="InterPro" id="IPR036890">
    <property type="entry name" value="HATPase_C_sf"/>
</dbReference>
<dbReference type="SUPFAM" id="SSF47384">
    <property type="entry name" value="Homodimeric domain of signal transducing histidine kinase"/>
    <property type="match status" value="1"/>
</dbReference>
<evidence type="ECO:0000256" key="6">
    <source>
        <dbReference type="ARBA" id="ARBA00022679"/>
    </source>
</evidence>
<keyword evidence="11 13" id="KW-0472">Membrane</keyword>
<keyword evidence="17" id="KW-1185">Reference proteome</keyword>
<evidence type="ECO:0000256" key="10">
    <source>
        <dbReference type="ARBA" id="ARBA00023012"/>
    </source>
</evidence>
<dbReference type="GO" id="GO:0005886">
    <property type="term" value="C:plasma membrane"/>
    <property type="evidence" value="ECO:0007669"/>
    <property type="project" value="UniProtKB-SubCell"/>
</dbReference>
<sequence length="1014" mass="115599">MKRKIAVTISVFLFCITLFSFVKGSPFYWKNESHVVKGVLNLENWNGEQQKVISLNGEWEFYPNELLAPDTFQDEKQQKQFIQVPNNWDKYFSGKNIETGTYRIKVQLPEDGMYGLKVNSIRHASKVFINGNVAGGIGIPSSDIRKYEYREGKYLALGNSENRNIEIVIHCANVNLPNGGIVKPILFGKTDDIIKVSNQSILFDGFIVGGYFLLAIVYFLHYILGRKQLNELYFALFSLFQSVYVSTQNEKIIYLFFPEIPNPLLLSIQLSFIHLSALFFLLFVHDLFREAENQIITKCLVMLISVQAILFGIPNLVHSITYPMIPIQYIQIYLVFISGITYVYLFIILIRAFFKYKEGAGLILIAVTAFTCYGLSLGLELLLEIDVSQIPLLLYLLMSVCLSFFIAFRRQLAYERIDYLAQELLVQGQLKNQFIINIAQELKGPMDSILDSSKRLMEGREGPLKRKQQELVIFIHELGKKLDCLAYDLRNVSSNRTKLKLNLQPVDVKILYNMVDELSFLIKNPDDLFIENNIPLDLPNVLAEENSLKQIVYNLIHNAIKFTRSGKITVSADVKGNMMHISVEDTGIGVEEKYLEQIFETFYQVPYANNERLGGLGIGLSITKHLVELMGGEISVTSKPKKGTCFTITLPLQTGELQGSAKETYSHPAAAIEMSEELMPERVLSQGQRDPQILLVGEDDQQLVSMSTFLSGQGYYIMTCTNSEDALNLLKKKEIDLTIIDLMMSHNSGYELIKNIRAEHHLVELPILILTASGQFSNRFHFFQIGANDVMQKPIIHGEFISRIQSLLAMKDAVQQSVHNELNYYYAQITPHFLFNTLNTIIGLSYKDTEKTREALEHLAVYFRAKLDFQKHHSVVWLDEEIELVQSYLEIEKLRFGERLIIEYDIDENINVLIPAMTIQPLVENAVLHGLSSMKESGILKLSIGEEDRFIKITIEDNGAGIPENKQSQLLHGQNQRIGFKNPVEKLKLIKHSSFHLWSEVGKGTKITILLPRE</sequence>
<evidence type="ECO:0000256" key="13">
    <source>
        <dbReference type="SAM" id="Phobius"/>
    </source>
</evidence>
<accession>A0A7X0HNC7</accession>
<keyword evidence="10" id="KW-0902">Two-component regulatory system</keyword>
<keyword evidence="5 12" id="KW-0597">Phosphoprotein</keyword>
<dbReference type="SUPFAM" id="SSF49785">
    <property type="entry name" value="Galactose-binding domain-like"/>
    <property type="match status" value="1"/>
</dbReference>
<evidence type="ECO:0000256" key="11">
    <source>
        <dbReference type="ARBA" id="ARBA00023136"/>
    </source>
</evidence>
<evidence type="ECO:0000256" key="8">
    <source>
        <dbReference type="ARBA" id="ARBA00022777"/>
    </source>
</evidence>
<evidence type="ECO:0000259" key="15">
    <source>
        <dbReference type="PROSITE" id="PS50110"/>
    </source>
</evidence>
<evidence type="ECO:0000256" key="3">
    <source>
        <dbReference type="ARBA" id="ARBA00012438"/>
    </source>
</evidence>
<evidence type="ECO:0000256" key="12">
    <source>
        <dbReference type="PROSITE-ProRule" id="PRU00169"/>
    </source>
</evidence>
<dbReference type="InterPro" id="IPR008979">
    <property type="entry name" value="Galactose-bd-like_sf"/>
</dbReference>
<evidence type="ECO:0000256" key="4">
    <source>
        <dbReference type="ARBA" id="ARBA00022475"/>
    </source>
</evidence>
<dbReference type="SMART" id="SM00448">
    <property type="entry name" value="REC"/>
    <property type="match status" value="1"/>
</dbReference>
<gene>
    <name evidence="16" type="ORF">HNR53_000551</name>
</gene>
<dbReference type="InterPro" id="IPR011006">
    <property type="entry name" value="CheY-like_superfamily"/>
</dbReference>
<dbReference type="PRINTS" id="PR00344">
    <property type="entry name" value="BCTRLSENSOR"/>
</dbReference>
<dbReference type="InterPro" id="IPR010559">
    <property type="entry name" value="Sig_transdc_His_kin_internal"/>
</dbReference>
<dbReference type="PROSITE" id="PS50110">
    <property type="entry name" value="RESPONSE_REGULATORY"/>
    <property type="match status" value="1"/>
</dbReference>
<keyword evidence="7" id="KW-0547">Nucleotide-binding</keyword>
<keyword evidence="13" id="KW-0812">Transmembrane</keyword>
<dbReference type="Pfam" id="PF06580">
    <property type="entry name" value="His_kinase"/>
    <property type="match status" value="1"/>
</dbReference>
<dbReference type="InterPro" id="IPR005467">
    <property type="entry name" value="His_kinase_dom"/>
</dbReference>
<feature type="transmembrane region" description="Helical" evidence="13">
    <location>
        <begin position="329"/>
        <end position="350"/>
    </location>
</feature>
<feature type="transmembrane region" description="Helical" evidence="13">
    <location>
        <begin position="362"/>
        <end position="383"/>
    </location>
</feature>
<dbReference type="RefSeq" id="WP_184522524.1">
    <property type="nucleotide sequence ID" value="NZ_JACHGK010000001.1"/>
</dbReference>
<feature type="transmembrane region" description="Helical" evidence="13">
    <location>
        <begin position="201"/>
        <end position="220"/>
    </location>
</feature>
<feature type="domain" description="Histidine kinase" evidence="14">
    <location>
        <begin position="437"/>
        <end position="654"/>
    </location>
</feature>
<evidence type="ECO:0000256" key="9">
    <source>
        <dbReference type="ARBA" id="ARBA00022840"/>
    </source>
</evidence>
<protein>
    <recommendedName>
        <fullName evidence="3">histidine kinase</fullName>
        <ecNumber evidence="3">2.7.13.3</ecNumber>
    </recommendedName>
</protein>
<dbReference type="Pfam" id="PF07695">
    <property type="entry name" value="7TMR-DISM_7TM"/>
    <property type="match status" value="1"/>
</dbReference>
<dbReference type="PANTHER" id="PTHR43547:SF2">
    <property type="entry name" value="HYBRID SIGNAL TRANSDUCTION HISTIDINE KINASE C"/>
    <property type="match status" value="1"/>
</dbReference>
<dbReference type="Proteomes" id="UP000531594">
    <property type="component" value="Unassembled WGS sequence"/>
</dbReference>
<dbReference type="GO" id="GO:0005524">
    <property type="term" value="F:ATP binding"/>
    <property type="evidence" value="ECO:0007669"/>
    <property type="project" value="UniProtKB-KW"/>
</dbReference>
<dbReference type="CDD" id="cd16922">
    <property type="entry name" value="HATPase_EvgS-ArcB-TorS-like"/>
    <property type="match status" value="1"/>
</dbReference>
<dbReference type="Pfam" id="PF00072">
    <property type="entry name" value="Response_reg"/>
    <property type="match status" value="1"/>
</dbReference>
<feature type="transmembrane region" description="Helical" evidence="13">
    <location>
        <begin position="389"/>
        <end position="408"/>
    </location>
</feature>
<reference evidence="16 17" key="1">
    <citation type="submission" date="2020-08" db="EMBL/GenBank/DDBJ databases">
        <title>Genomic Encyclopedia of Type Strains, Phase IV (KMG-IV): sequencing the most valuable type-strain genomes for metagenomic binning, comparative biology and taxonomic classification.</title>
        <authorList>
            <person name="Goeker M."/>
        </authorList>
    </citation>
    <scope>NUCLEOTIDE SEQUENCE [LARGE SCALE GENOMIC DNA]</scope>
    <source>
        <strain evidence="16 17">DSM 5391</strain>
    </source>
</reference>
<dbReference type="InterPro" id="IPR011623">
    <property type="entry name" value="7TMR_DISM_rcpt_extracell_dom1"/>
</dbReference>
<dbReference type="AlphaFoldDB" id="A0A7X0HNC7"/>
<keyword evidence="13" id="KW-1133">Transmembrane helix</keyword>
<dbReference type="Gene3D" id="2.60.120.260">
    <property type="entry name" value="Galactose-binding domain-like"/>
    <property type="match status" value="1"/>
</dbReference>
<keyword evidence="8 16" id="KW-0418">Kinase</keyword>
<keyword evidence="6" id="KW-0808">Transferase</keyword>
<dbReference type="FunFam" id="3.30.565.10:FF:000023">
    <property type="entry name" value="PAS domain-containing sensor histidine kinase"/>
    <property type="match status" value="1"/>
</dbReference>
<feature type="transmembrane region" description="Helical" evidence="13">
    <location>
        <begin position="295"/>
        <end position="317"/>
    </location>
</feature>
<dbReference type="PANTHER" id="PTHR43547">
    <property type="entry name" value="TWO-COMPONENT HISTIDINE KINASE"/>
    <property type="match status" value="1"/>
</dbReference>
<evidence type="ECO:0000259" key="14">
    <source>
        <dbReference type="PROSITE" id="PS50109"/>
    </source>
</evidence>
<keyword evidence="9" id="KW-0067">ATP-binding</keyword>
<evidence type="ECO:0000256" key="2">
    <source>
        <dbReference type="ARBA" id="ARBA00004236"/>
    </source>
</evidence>
<dbReference type="EMBL" id="JACHGK010000001">
    <property type="protein sequence ID" value="MBB6443963.1"/>
    <property type="molecule type" value="Genomic_DNA"/>
</dbReference>
<dbReference type="InterPro" id="IPR036097">
    <property type="entry name" value="HisK_dim/P_sf"/>
</dbReference>
<dbReference type="SMART" id="SM00387">
    <property type="entry name" value="HATPase_c"/>
    <property type="match status" value="2"/>
</dbReference>
<evidence type="ECO:0000313" key="16">
    <source>
        <dbReference type="EMBL" id="MBB6443963.1"/>
    </source>
</evidence>
<evidence type="ECO:0000313" key="17">
    <source>
        <dbReference type="Proteomes" id="UP000531594"/>
    </source>
</evidence>
<evidence type="ECO:0000256" key="1">
    <source>
        <dbReference type="ARBA" id="ARBA00000085"/>
    </source>
</evidence>
<comment type="catalytic activity">
    <reaction evidence="1">
        <text>ATP + protein L-histidine = ADP + protein N-phospho-L-histidine.</text>
        <dbReference type="EC" id="2.7.13.3"/>
    </reaction>
</comment>
<name>A0A7X0HNC7_9BACI</name>
<proteinExistence type="predicted"/>
<feature type="modified residue" description="4-aspartylphosphate" evidence="12">
    <location>
        <position position="741"/>
    </location>
</feature>
<dbReference type="PROSITE" id="PS50109">
    <property type="entry name" value="HIS_KIN"/>
    <property type="match status" value="1"/>
</dbReference>